<evidence type="ECO:0000313" key="1">
    <source>
        <dbReference type="EMBL" id="KAF5371394.1"/>
    </source>
</evidence>
<organism evidence="1 2">
    <name type="scientific">Tricholomella constricta</name>
    <dbReference type="NCBI Taxonomy" id="117010"/>
    <lineage>
        <taxon>Eukaryota</taxon>
        <taxon>Fungi</taxon>
        <taxon>Dikarya</taxon>
        <taxon>Basidiomycota</taxon>
        <taxon>Agaricomycotina</taxon>
        <taxon>Agaricomycetes</taxon>
        <taxon>Agaricomycetidae</taxon>
        <taxon>Agaricales</taxon>
        <taxon>Tricholomatineae</taxon>
        <taxon>Lyophyllaceae</taxon>
        <taxon>Tricholomella</taxon>
    </lineage>
</organism>
<dbReference type="Proteomes" id="UP000565441">
    <property type="component" value="Unassembled WGS sequence"/>
</dbReference>
<name>A0A8H5LVX7_9AGAR</name>
<dbReference type="EMBL" id="JAACJP010000047">
    <property type="protein sequence ID" value="KAF5371394.1"/>
    <property type="molecule type" value="Genomic_DNA"/>
</dbReference>
<reference evidence="1 2" key="1">
    <citation type="journal article" date="2020" name="ISME J.">
        <title>Uncovering the hidden diversity of litter-decomposition mechanisms in mushroom-forming fungi.</title>
        <authorList>
            <person name="Floudas D."/>
            <person name="Bentzer J."/>
            <person name="Ahren D."/>
            <person name="Johansson T."/>
            <person name="Persson P."/>
            <person name="Tunlid A."/>
        </authorList>
    </citation>
    <scope>NUCLEOTIDE SEQUENCE [LARGE SCALE GENOMIC DNA]</scope>
    <source>
        <strain evidence="1 2">CBS 661.87</strain>
    </source>
</reference>
<evidence type="ECO:0000313" key="2">
    <source>
        <dbReference type="Proteomes" id="UP000565441"/>
    </source>
</evidence>
<proteinExistence type="predicted"/>
<protein>
    <submittedName>
        <fullName evidence="1">Uncharacterized protein</fullName>
    </submittedName>
</protein>
<comment type="caution">
    <text evidence="1">The sequence shown here is derived from an EMBL/GenBank/DDBJ whole genome shotgun (WGS) entry which is preliminary data.</text>
</comment>
<gene>
    <name evidence="1" type="ORF">D9615_009671</name>
</gene>
<sequence>MTEYSDLKHDPDALQYLKDRKAMARALSQHGYVVGMWYYHKKLELISQREEMYAFAFQVGHRSQGHTKSSKSNVRQ</sequence>
<accession>A0A8H5LVX7</accession>
<dbReference type="AlphaFoldDB" id="A0A8H5LVX7"/>
<keyword evidence="2" id="KW-1185">Reference proteome</keyword>